<dbReference type="AlphaFoldDB" id="A0AAD4WKW7"/>
<keyword evidence="3" id="KW-1185">Reference proteome</keyword>
<gene>
    <name evidence="2" type="ORF">L3X38_013131</name>
</gene>
<proteinExistence type="predicted"/>
<organism evidence="2 3">
    <name type="scientific">Prunus dulcis</name>
    <name type="common">Almond</name>
    <name type="synonym">Amygdalus dulcis</name>
    <dbReference type="NCBI Taxonomy" id="3755"/>
    <lineage>
        <taxon>Eukaryota</taxon>
        <taxon>Viridiplantae</taxon>
        <taxon>Streptophyta</taxon>
        <taxon>Embryophyta</taxon>
        <taxon>Tracheophyta</taxon>
        <taxon>Spermatophyta</taxon>
        <taxon>Magnoliopsida</taxon>
        <taxon>eudicotyledons</taxon>
        <taxon>Gunneridae</taxon>
        <taxon>Pentapetalae</taxon>
        <taxon>rosids</taxon>
        <taxon>fabids</taxon>
        <taxon>Rosales</taxon>
        <taxon>Rosaceae</taxon>
        <taxon>Amygdaloideae</taxon>
        <taxon>Amygdaleae</taxon>
        <taxon>Prunus</taxon>
    </lineage>
</organism>
<keyword evidence="1" id="KW-0175">Coiled coil</keyword>
<evidence type="ECO:0000313" key="2">
    <source>
        <dbReference type="EMBL" id="KAI5345254.1"/>
    </source>
</evidence>
<accession>A0AAD4WKW7</accession>
<reference evidence="2 3" key="1">
    <citation type="journal article" date="2022" name="G3 (Bethesda)">
        <title>Whole-genome sequence and methylome profiling of the almond [Prunus dulcis (Mill.) D.A. Webb] cultivar 'Nonpareil'.</title>
        <authorList>
            <person name="D'Amico-Willman K.M."/>
            <person name="Ouma W.Z."/>
            <person name="Meulia T."/>
            <person name="Sideli G.M."/>
            <person name="Gradziel T.M."/>
            <person name="Fresnedo-Ramirez J."/>
        </authorList>
    </citation>
    <scope>NUCLEOTIDE SEQUENCE [LARGE SCALE GENOMIC DNA]</scope>
    <source>
        <strain evidence="2">Clone GOH B32 T37-40</strain>
    </source>
</reference>
<dbReference type="GO" id="GO:0048364">
    <property type="term" value="P:root development"/>
    <property type="evidence" value="ECO:0007669"/>
    <property type="project" value="InterPro"/>
</dbReference>
<evidence type="ECO:0000313" key="3">
    <source>
        <dbReference type="Proteomes" id="UP001054821"/>
    </source>
</evidence>
<dbReference type="GO" id="GO:0048367">
    <property type="term" value="P:shoot system development"/>
    <property type="evidence" value="ECO:0007669"/>
    <property type="project" value="InterPro"/>
</dbReference>
<sequence>MAFHTRSNSFTSRPHPIVQEVDEHLCSWMFVAVPRMPCCKPRNAYRTFNRSCEEREEVNLEHSLRVACEEETEANEFAQVDAPLQSFTKTRKSDHKNADNQLDNLESCIQDQEEQLHCLFRQLIKTRVTLLNILNH</sequence>
<dbReference type="EMBL" id="JAJFAZ020000002">
    <property type="protein sequence ID" value="KAI5345254.1"/>
    <property type="molecule type" value="Genomic_DNA"/>
</dbReference>
<name>A0AAD4WKW7_PRUDU</name>
<dbReference type="PANTHER" id="PTHR33070">
    <property type="entry name" value="OS06G0725500 PROTEIN"/>
    <property type="match status" value="1"/>
</dbReference>
<dbReference type="PANTHER" id="PTHR33070:SF129">
    <property type="entry name" value="DUF241 DOMAIN PROTEIN"/>
    <property type="match status" value="1"/>
</dbReference>
<dbReference type="Proteomes" id="UP001054821">
    <property type="component" value="Chromosome 2"/>
</dbReference>
<evidence type="ECO:0000256" key="1">
    <source>
        <dbReference type="SAM" id="Coils"/>
    </source>
</evidence>
<dbReference type="Pfam" id="PF03087">
    <property type="entry name" value="BPS1"/>
    <property type="match status" value="1"/>
</dbReference>
<comment type="caution">
    <text evidence="2">The sequence shown here is derived from an EMBL/GenBank/DDBJ whole genome shotgun (WGS) entry which is preliminary data.</text>
</comment>
<feature type="coiled-coil region" evidence="1">
    <location>
        <begin position="95"/>
        <end position="122"/>
    </location>
</feature>
<protein>
    <submittedName>
        <fullName evidence="2">Uncharacterized protein</fullName>
    </submittedName>
</protein>
<dbReference type="InterPro" id="IPR004320">
    <property type="entry name" value="BPS1_pln"/>
</dbReference>